<evidence type="ECO:0000256" key="5">
    <source>
        <dbReference type="PIRSR" id="PIRSR000097-2"/>
    </source>
</evidence>
<protein>
    <recommendedName>
        <fullName evidence="7">NADP-dependent oxidoreductase domain-containing protein</fullName>
    </recommendedName>
</protein>
<name>T1G7W9_HELRO</name>
<gene>
    <name evidence="9" type="primary">20217166</name>
    <name evidence="8" type="ORF">HELRODRAFT_90848</name>
</gene>
<dbReference type="InParanoid" id="T1G7W9"/>
<feature type="site" description="Lowers pKa of active site Tyr" evidence="6">
    <location>
        <position position="79"/>
    </location>
</feature>
<dbReference type="KEGG" id="hro:HELRODRAFT_90848"/>
<accession>T1G7W9</accession>
<keyword evidence="3" id="KW-0560">Oxidoreductase</keyword>
<evidence type="ECO:0000256" key="3">
    <source>
        <dbReference type="ARBA" id="ARBA00023002"/>
    </source>
</evidence>
<dbReference type="EMBL" id="KB097754">
    <property type="protein sequence ID" value="ESN90241.1"/>
    <property type="molecule type" value="Genomic_DNA"/>
</dbReference>
<evidence type="ECO:0000256" key="2">
    <source>
        <dbReference type="ARBA" id="ARBA00022857"/>
    </source>
</evidence>
<evidence type="ECO:0000256" key="4">
    <source>
        <dbReference type="PIRSR" id="PIRSR000097-1"/>
    </source>
</evidence>
<dbReference type="InterPro" id="IPR020471">
    <property type="entry name" value="AKR"/>
</dbReference>
<evidence type="ECO:0000259" key="7">
    <source>
        <dbReference type="Pfam" id="PF00248"/>
    </source>
</evidence>
<evidence type="ECO:0000256" key="6">
    <source>
        <dbReference type="PIRSR" id="PIRSR000097-3"/>
    </source>
</evidence>
<dbReference type="RefSeq" id="XP_009031631.1">
    <property type="nucleotide sequence ID" value="XM_009033383.1"/>
</dbReference>
<feature type="domain" description="NADP-dependent oxidoreductase" evidence="7">
    <location>
        <begin position="17"/>
        <end position="294"/>
    </location>
</feature>
<organism evidence="9 10">
    <name type="scientific">Helobdella robusta</name>
    <name type="common">Californian leech</name>
    <dbReference type="NCBI Taxonomy" id="6412"/>
    <lineage>
        <taxon>Eukaryota</taxon>
        <taxon>Metazoa</taxon>
        <taxon>Spiralia</taxon>
        <taxon>Lophotrochozoa</taxon>
        <taxon>Annelida</taxon>
        <taxon>Clitellata</taxon>
        <taxon>Hirudinea</taxon>
        <taxon>Rhynchobdellida</taxon>
        <taxon>Glossiphoniidae</taxon>
        <taxon>Helobdella</taxon>
    </lineage>
</organism>
<proteinExistence type="inferred from homology"/>
<evidence type="ECO:0000313" key="9">
    <source>
        <dbReference type="EnsemblMetazoa" id="HelroP90848"/>
    </source>
</evidence>
<dbReference type="GO" id="GO:0004032">
    <property type="term" value="F:aldose reductase (NADPH) activity"/>
    <property type="evidence" value="ECO:0000318"/>
    <property type="project" value="GO_Central"/>
</dbReference>
<dbReference type="InterPro" id="IPR036812">
    <property type="entry name" value="NAD(P)_OxRdtase_dom_sf"/>
</dbReference>
<dbReference type="FunCoup" id="T1G7W9">
    <property type="interactions" value="1005"/>
</dbReference>
<dbReference type="GeneID" id="20217166"/>
<dbReference type="FunFam" id="3.20.20.100:FF:000006">
    <property type="entry name" value="Aldo-keto reductase family 1 member A1"/>
    <property type="match status" value="1"/>
</dbReference>
<dbReference type="InterPro" id="IPR023210">
    <property type="entry name" value="NADP_OxRdtase_dom"/>
</dbReference>
<dbReference type="STRING" id="6412.T1G7W9"/>
<reference evidence="10" key="1">
    <citation type="submission" date="2012-12" db="EMBL/GenBank/DDBJ databases">
        <authorList>
            <person name="Hellsten U."/>
            <person name="Grimwood J."/>
            <person name="Chapman J.A."/>
            <person name="Shapiro H."/>
            <person name="Aerts A."/>
            <person name="Otillar R.P."/>
            <person name="Terry A.Y."/>
            <person name="Boore J.L."/>
            <person name="Simakov O."/>
            <person name="Marletaz F."/>
            <person name="Cho S.-J."/>
            <person name="Edsinger-Gonzales E."/>
            <person name="Havlak P."/>
            <person name="Kuo D.-H."/>
            <person name="Larsson T."/>
            <person name="Lv J."/>
            <person name="Arendt D."/>
            <person name="Savage R."/>
            <person name="Osoegawa K."/>
            <person name="de Jong P."/>
            <person name="Lindberg D.R."/>
            <person name="Seaver E.C."/>
            <person name="Weisblat D.A."/>
            <person name="Putnam N.H."/>
            <person name="Grigoriev I.V."/>
            <person name="Rokhsar D.S."/>
        </authorList>
    </citation>
    <scope>NUCLEOTIDE SEQUENCE</scope>
</reference>
<dbReference type="OMA" id="CASIKPV"/>
<sequence length="328" mass="37738">MYCYKNLSSGHKMPAFGLGTWQSKLNEVGEAVVSAIRAGYRMIDCAFIYGNEEEIGCAIKHCIDDLQLVSREELFITSKLWNTKHRPDDVQPALRESLKRLKLNYLDLYLIHWPIAFKSGEEVFPTDSNGNLIYEDVDFKETWRAMECCVKSGLLRSIGLSNFNSQQITEILSIATVKPANLQVEIHPYLQQTKLVEFCHRNQMTVTSYSSFASPRRPWLDEETKNSVNLFNEPVLLKIAANHGKTVAQVILRWLFERDIIVIPKSVNPSRIKENLQIDDFRLTEEDLGQIKCLNRNQRVILPMIVNKEGKKVPRDISAPNYPFNVEF</sequence>
<feature type="active site" description="Proton donor" evidence="4">
    <location>
        <position position="49"/>
    </location>
</feature>
<comment type="similarity">
    <text evidence="1">Belongs to the aldo/keto reductase family.</text>
</comment>
<reference evidence="9" key="3">
    <citation type="submission" date="2015-06" db="UniProtKB">
        <authorList>
            <consortium name="EnsemblMetazoa"/>
        </authorList>
    </citation>
    <scope>IDENTIFICATION</scope>
</reference>
<dbReference type="AlphaFoldDB" id="T1G7W9"/>
<dbReference type="PIRSF" id="PIRSF000097">
    <property type="entry name" value="AKR"/>
    <property type="match status" value="1"/>
</dbReference>
<evidence type="ECO:0000313" key="8">
    <source>
        <dbReference type="EMBL" id="ESN90241.1"/>
    </source>
</evidence>
<dbReference type="EMBL" id="AMQM01008302">
    <property type="status" value="NOT_ANNOTATED_CDS"/>
    <property type="molecule type" value="Genomic_DNA"/>
</dbReference>
<dbReference type="PRINTS" id="PR00069">
    <property type="entry name" value="ALDKETRDTASE"/>
</dbReference>
<dbReference type="Proteomes" id="UP000015101">
    <property type="component" value="Unassembled WGS sequence"/>
</dbReference>
<dbReference type="EnsemblMetazoa" id="HelroT90848">
    <property type="protein sequence ID" value="HelroP90848"/>
    <property type="gene ID" value="HelroG90848"/>
</dbReference>
<dbReference type="SUPFAM" id="SSF51430">
    <property type="entry name" value="NAD(P)-linked oxidoreductase"/>
    <property type="match status" value="1"/>
</dbReference>
<keyword evidence="2" id="KW-0521">NADP</keyword>
<reference evidence="8 10" key="2">
    <citation type="journal article" date="2013" name="Nature">
        <title>Insights into bilaterian evolution from three spiralian genomes.</title>
        <authorList>
            <person name="Simakov O."/>
            <person name="Marletaz F."/>
            <person name="Cho S.J."/>
            <person name="Edsinger-Gonzales E."/>
            <person name="Havlak P."/>
            <person name="Hellsten U."/>
            <person name="Kuo D.H."/>
            <person name="Larsson T."/>
            <person name="Lv J."/>
            <person name="Arendt D."/>
            <person name="Savage R."/>
            <person name="Osoegawa K."/>
            <person name="de Jong P."/>
            <person name="Grimwood J."/>
            <person name="Chapman J.A."/>
            <person name="Shapiro H."/>
            <person name="Aerts A."/>
            <person name="Otillar R.P."/>
            <person name="Terry A.Y."/>
            <person name="Boore J.L."/>
            <person name="Grigoriev I.V."/>
            <person name="Lindberg D.R."/>
            <person name="Seaver E.C."/>
            <person name="Weisblat D.A."/>
            <person name="Putnam N.H."/>
            <person name="Rokhsar D.S."/>
        </authorList>
    </citation>
    <scope>NUCLEOTIDE SEQUENCE</scope>
</reference>
<dbReference type="HOGENOM" id="CLU_023205_0_0_1"/>
<dbReference type="GO" id="GO:0005829">
    <property type="term" value="C:cytosol"/>
    <property type="evidence" value="ECO:0000318"/>
    <property type="project" value="GO_Central"/>
</dbReference>
<dbReference type="OrthoDB" id="416253at2759"/>
<dbReference type="PANTHER" id="PTHR11732">
    <property type="entry name" value="ALDO/KETO REDUCTASE"/>
    <property type="match status" value="1"/>
</dbReference>
<evidence type="ECO:0000313" key="10">
    <source>
        <dbReference type="Proteomes" id="UP000015101"/>
    </source>
</evidence>
<evidence type="ECO:0000256" key="1">
    <source>
        <dbReference type="ARBA" id="ARBA00007905"/>
    </source>
</evidence>
<dbReference type="PROSITE" id="PS00063">
    <property type="entry name" value="ALDOKETO_REDUCTASE_3"/>
    <property type="match status" value="1"/>
</dbReference>
<feature type="binding site" evidence="5">
    <location>
        <position position="112"/>
    </location>
    <ligand>
        <name>substrate</name>
    </ligand>
</feature>
<dbReference type="CTD" id="20217166"/>
<dbReference type="InterPro" id="IPR018170">
    <property type="entry name" value="Aldo/ket_reductase_CS"/>
</dbReference>
<keyword evidence="10" id="KW-1185">Reference proteome</keyword>
<dbReference type="Gene3D" id="3.20.20.100">
    <property type="entry name" value="NADP-dependent oxidoreductase domain"/>
    <property type="match status" value="1"/>
</dbReference>
<dbReference type="Pfam" id="PF00248">
    <property type="entry name" value="Aldo_ket_red"/>
    <property type="match status" value="1"/>
</dbReference>
<dbReference type="eggNOG" id="KOG1577">
    <property type="taxonomic scope" value="Eukaryota"/>
</dbReference>